<dbReference type="EMBL" id="AJYW02000187">
    <property type="protein sequence ID" value="OEE74602.1"/>
    <property type="molecule type" value="Genomic_DNA"/>
</dbReference>
<accession>A0A1E5CWB1</accession>
<sequence length="169" mass="20271">MKYWKSVNKILTISSMLLVITLLIQFCLAIYLTPSFVRKPDTVINKVILTYGEDKQHYRYREIEYRLVPFWLNRYELLAHIRFDNGESLKTQFLMTFWPFDEYSIKFINQLVDAKQTKFFDRPEQHILFDGGDEDFQVIPSDTRQYCYVQLSNQAIQCVDINSQDRSKK</sequence>
<organism evidence="1 2">
    <name type="scientific">Vibrio genomosp. F6 str. FF-238</name>
    <dbReference type="NCBI Taxonomy" id="1191298"/>
    <lineage>
        <taxon>Bacteria</taxon>
        <taxon>Pseudomonadati</taxon>
        <taxon>Pseudomonadota</taxon>
        <taxon>Gammaproteobacteria</taxon>
        <taxon>Vibrionales</taxon>
        <taxon>Vibrionaceae</taxon>
        <taxon>Vibrio</taxon>
    </lineage>
</organism>
<name>A0A1E5CWB1_9VIBR</name>
<protein>
    <submittedName>
        <fullName evidence="1">Uncharacterized protein</fullName>
    </submittedName>
</protein>
<keyword evidence="2" id="KW-1185">Reference proteome</keyword>
<evidence type="ECO:0000313" key="2">
    <source>
        <dbReference type="Proteomes" id="UP000094165"/>
    </source>
</evidence>
<evidence type="ECO:0000313" key="1">
    <source>
        <dbReference type="EMBL" id="OEE74602.1"/>
    </source>
</evidence>
<gene>
    <name evidence="1" type="ORF">A130_06260</name>
</gene>
<proteinExistence type="predicted"/>
<dbReference type="RefSeq" id="WP_017051766.1">
    <property type="nucleotide sequence ID" value="NZ_AJYW02000187.1"/>
</dbReference>
<dbReference type="AlphaFoldDB" id="A0A1E5CWB1"/>
<comment type="caution">
    <text evidence="1">The sequence shown here is derived from an EMBL/GenBank/DDBJ whole genome shotgun (WGS) entry which is preliminary data.</text>
</comment>
<reference evidence="1 2" key="1">
    <citation type="journal article" date="2012" name="Science">
        <title>Ecological populations of bacteria act as socially cohesive units of antibiotic production and resistance.</title>
        <authorList>
            <person name="Cordero O.X."/>
            <person name="Wildschutte H."/>
            <person name="Kirkup B."/>
            <person name="Proehl S."/>
            <person name="Ngo L."/>
            <person name="Hussain F."/>
            <person name="Le Roux F."/>
            <person name="Mincer T."/>
            <person name="Polz M.F."/>
        </authorList>
    </citation>
    <scope>NUCLEOTIDE SEQUENCE [LARGE SCALE GENOMIC DNA]</scope>
    <source>
        <strain evidence="1 2">FF-238</strain>
    </source>
</reference>
<dbReference type="Proteomes" id="UP000094165">
    <property type="component" value="Unassembled WGS sequence"/>
</dbReference>